<dbReference type="SUPFAM" id="SSF53850">
    <property type="entry name" value="Periplasmic binding protein-like II"/>
    <property type="match status" value="1"/>
</dbReference>
<dbReference type="AlphaFoldDB" id="A0A399DTJ2"/>
<evidence type="ECO:0000256" key="1">
    <source>
        <dbReference type="ARBA" id="ARBA00008520"/>
    </source>
</evidence>
<evidence type="ECO:0000313" key="5">
    <source>
        <dbReference type="EMBL" id="RIH75515.1"/>
    </source>
</evidence>
<protein>
    <submittedName>
        <fullName evidence="5">sn-glycerol-3-phosphate-binding periplasmic protein UgpB</fullName>
    </submittedName>
</protein>
<dbReference type="RefSeq" id="WP_043983394.1">
    <property type="nucleotide sequence ID" value="NZ_JBHSXZ010000018.1"/>
</dbReference>
<dbReference type="OrthoDB" id="29360at2"/>
<evidence type="ECO:0000256" key="3">
    <source>
        <dbReference type="ARBA" id="ARBA00022729"/>
    </source>
</evidence>
<gene>
    <name evidence="5" type="primary">ugpB_3</name>
    <name evidence="5" type="ORF">Mcate_02206</name>
</gene>
<keyword evidence="2" id="KW-0813">Transport</keyword>
<comment type="similarity">
    <text evidence="1">Belongs to the bacterial solute-binding protein 1 family.</text>
</comment>
<dbReference type="EMBL" id="QWKX01000065">
    <property type="protein sequence ID" value="RIH75515.1"/>
    <property type="molecule type" value="Genomic_DNA"/>
</dbReference>
<dbReference type="Gene3D" id="3.40.190.10">
    <property type="entry name" value="Periplasmic binding protein-like II"/>
    <property type="match status" value="2"/>
</dbReference>
<dbReference type="CDD" id="cd14748">
    <property type="entry name" value="PBP2_UgpB"/>
    <property type="match status" value="1"/>
</dbReference>
<dbReference type="PANTHER" id="PTHR30061:SF50">
    <property type="entry name" value="MALTOSE_MALTODEXTRIN-BINDING PERIPLASMIC PROTEIN"/>
    <property type="match status" value="1"/>
</dbReference>
<evidence type="ECO:0000256" key="2">
    <source>
        <dbReference type="ARBA" id="ARBA00022448"/>
    </source>
</evidence>
<dbReference type="Proteomes" id="UP000266089">
    <property type="component" value="Unassembled WGS sequence"/>
</dbReference>
<keyword evidence="3 4" id="KW-0732">Signal</keyword>
<feature type="chain" id="PRO_5017301655" evidence="4">
    <location>
        <begin position="18"/>
        <end position="399"/>
    </location>
</feature>
<proteinExistence type="inferred from homology"/>
<feature type="signal peptide" evidence="4">
    <location>
        <begin position="1"/>
        <end position="17"/>
    </location>
</feature>
<comment type="caution">
    <text evidence="5">The sequence shown here is derived from an EMBL/GenBank/DDBJ whole genome shotgun (WGS) entry which is preliminary data.</text>
</comment>
<dbReference type="InterPro" id="IPR006059">
    <property type="entry name" value="SBP"/>
</dbReference>
<dbReference type="GO" id="GO:0015768">
    <property type="term" value="P:maltose transport"/>
    <property type="evidence" value="ECO:0007669"/>
    <property type="project" value="TreeGrafter"/>
</dbReference>
<name>A0A399DTJ2_9DEIN</name>
<dbReference type="GO" id="GO:1901982">
    <property type="term" value="F:maltose binding"/>
    <property type="evidence" value="ECO:0007669"/>
    <property type="project" value="TreeGrafter"/>
</dbReference>
<dbReference type="Pfam" id="PF13416">
    <property type="entry name" value="SBP_bac_8"/>
    <property type="match status" value="1"/>
</dbReference>
<evidence type="ECO:0000313" key="6">
    <source>
        <dbReference type="Proteomes" id="UP000266089"/>
    </source>
</evidence>
<dbReference type="GO" id="GO:0055052">
    <property type="term" value="C:ATP-binding cassette (ABC) transporter complex, substrate-binding subunit-containing"/>
    <property type="evidence" value="ECO:0007669"/>
    <property type="project" value="TreeGrafter"/>
</dbReference>
<accession>A0A399DTJ2</accession>
<dbReference type="PANTHER" id="PTHR30061">
    <property type="entry name" value="MALTOSE-BINDING PERIPLASMIC PROTEIN"/>
    <property type="match status" value="1"/>
</dbReference>
<evidence type="ECO:0000256" key="4">
    <source>
        <dbReference type="SAM" id="SignalP"/>
    </source>
</evidence>
<sequence length="399" mass="44742">MKRWLAALILLVGMASAQTEISFWHSMDGPAERVIAQFANAFNASQRNYRVTPRLIGDYREGETRLLAALRAGGAPVLFQAEILLFPRLVAEGVVLPLDELTNTLPKSFTDDLFEAAWDYGLINNRRYGLPFNTSTPVLFFNENQLRAKGLKVPTNWREFEQAAKGLTSRTSKGFIALAESWTFEAQVTSRGGNLVTADGRPNFTSREVVEALEFLQRLGREGSTSVRNLSESFFAQTDFIRTKGMMVMASIANWPAAENASFAFKLGVAPIPREPNGKVPLGGAQLVVLRGASAEQQRGAFEFWRFLMEPQNIKTWVEASYYVPLRKSATPLLEAFYRENPYRKVAFEQVAVAQPRPRVPQFAIWRNYLEEALEKALKGNVPARQALEEAQRKAEAAR</sequence>
<reference evidence="5 6" key="1">
    <citation type="submission" date="2018-08" db="EMBL/GenBank/DDBJ databases">
        <title>Meiothermus cateniformans JCM 15151 genome sequencing project.</title>
        <authorList>
            <person name="Da Costa M.S."/>
            <person name="Albuquerque L."/>
            <person name="Raposo P."/>
            <person name="Froufe H.J.C."/>
            <person name="Barroso C.S."/>
            <person name="Egas C."/>
        </authorList>
    </citation>
    <scope>NUCLEOTIDE SEQUENCE [LARGE SCALE GENOMIC DNA]</scope>
    <source>
        <strain evidence="5 6">JCM 15151</strain>
    </source>
</reference>
<organism evidence="5 6">
    <name type="scientific">Meiothermus taiwanensis</name>
    <dbReference type="NCBI Taxonomy" id="172827"/>
    <lineage>
        <taxon>Bacteria</taxon>
        <taxon>Thermotogati</taxon>
        <taxon>Deinococcota</taxon>
        <taxon>Deinococci</taxon>
        <taxon>Thermales</taxon>
        <taxon>Thermaceae</taxon>
        <taxon>Meiothermus</taxon>
    </lineage>
</organism>
<dbReference type="GO" id="GO:0042956">
    <property type="term" value="P:maltodextrin transmembrane transport"/>
    <property type="evidence" value="ECO:0007669"/>
    <property type="project" value="TreeGrafter"/>
</dbReference>